<organism evidence="2 3">
    <name type="scientific">Alligator mississippiensis</name>
    <name type="common">American alligator</name>
    <dbReference type="NCBI Taxonomy" id="8496"/>
    <lineage>
        <taxon>Eukaryota</taxon>
        <taxon>Metazoa</taxon>
        <taxon>Chordata</taxon>
        <taxon>Craniata</taxon>
        <taxon>Vertebrata</taxon>
        <taxon>Euteleostomi</taxon>
        <taxon>Archelosauria</taxon>
        <taxon>Archosauria</taxon>
        <taxon>Crocodylia</taxon>
        <taxon>Alligatoridae</taxon>
        <taxon>Alligatorinae</taxon>
        <taxon>Alligator</taxon>
    </lineage>
</organism>
<reference evidence="2 3" key="1">
    <citation type="journal article" date="2012" name="Genome Biol.">
        <title>Sequencing three crocodilian genomes to illuminate the evolution of archosaurs and amniotes.</title>
        <authorList>
            <person name="St John J.A."/>
            <person name="Braun E.L."/>
            <person name="Isberg S.R."/>
            <person name="Miles L.G."/>
            <person name="Chong A.Y."/>
            <person name="Gongora J."/>
            <person name="Dalzell P."/>
            <person name="Moran C."/>
            <person name="Bed'hom B."/>
            <person name="Abzhanov A."/>
            <person name="Burgess S.C."/>
            <person name="Cooksey A.M."/>
            <person name="Castoe T.A."/>
            <person name="Crawford N.G."/>
            <person name="Densmore L.D."/>
            <person name="Drew J.C."/>
            <person name="Edwards S.V."/>
            <person name="Faircloth B.C."/>
            <person name="Fujita M.K."/>
            <person name="Greenwold M.J."/>
            <person name="Hoffmann F.G."/>
            <person name="Howard J.M."/>
            <person name="Iguchi T."/>
            <person name="Janes D.E."/>
            <person name="Khan S.Y."/>
            <person name="Kohno S."/>
            <person name="de Koning A.J."/>
            <person name="Lance S.L."/>
            <person name="McCarthy F.M."/>
            <person name="McCormack J.E."/>
            <person name="Merchant M.E."/>
            <person name="Peterson D.G."/>
            <person name="Pollock D.D."/>
            <person name="Pourmand N."/>
            <person name="Raney B.J."/>
            <person name="Roessler K.A."/>
            <person name="Sanford J.R."/>
            <person name="Sawyer R.H."/>
            <person name="Schmidt C.J."/>
            <person name="Triplett E.W."/>
            <person name="Tuberville T.D."/>
            <person name="Venegas-Anaya M."/>
            <person name="Howard J.T."/>
            <person name="Jarvis E.D."/>
            <person name="Guillette L.J.Jr."/>
            <person name="Glenn T.C."/>
            <person name="Green R.E."/>
            <person name="Ray D.A."/>
        </authorList>
    </citation>
    <scope>NUCLEOTIDE SEQUENCE [LARGE SCALE GENOMIC DNA]</scope>
    <source>
        <strain evidence="2">KSC_2009_1</strain>
    </source>
</reference>
<keyword evidence="3" id="KW-1185">Reference proteome</keyword>
<evidence type="ECO:0000313" key="3">
    <source>
        <dbReference type="Proteomes" id="UP000050525"/>
    </source>
</evidence>
<gene>
    <name evidence="2" type="ORF">Y1Q_0005670</name>
</gene>
<dbReference type="EMBL" id="AKHW03006215">
    <property type="protein sequence ID" value="KYO23257.1"/>
    <property type="molecule type" value="Genomic_DNA"/>
</dbReference>
<dbReference type="Proteomes" id="UP000050525">
    <property type="component" value="Unassembled WGS sequence"/>
</dbReference>
<protein>
    <submittedName>
        <fullName evidence="2">Uncharacterized protein</fullName>
    </submittedName>
</protein>
<proteinExistence type="predicted"/>
<sequence length="79" mass="8472">MRSLPGRGSTSGAVRGKQKELGLEPSGCCQGSCSHGVWGMQRFSTWSRSGTQGHQPFPTQRTEVQIAEPSCGVNHDSCH</sequence>
<comment type="caution">
    <text evidence="2">The sequence shown here is derived from an EMBL/GenBank/DDBJ whole genome shotgun (WGS) entry which is preliminary data.</text>
</comment>
<evidence type="ECO:0000256" key="1">
    <source>
        <dbReference type="SAM" id="MobiDB-lite"/>
    </source>
</evidence>
<evidence type="ECO:0000313" key="2">
    <source>
        <dbReference type="EMBL" id="KYO23257.1"/>
    </source>
</evidence>
<accession>A0A151MFG4</accession>
<feature type="region of interest" description="Disordered" evidence="1">
    <location>
        <begin position="1"/>
        <end position="25"/>
    </location>
</feature>
<name>A0A151MFG4_ALLMI</name>
<dbReference type="AlphaFoldDB" id="A0A151MFG4"/>